<dbReference type="InterPro" id="IPR011009">
    <property type="entry name" value="Kinase-like_dom_sf"/>
</dbReference>
<dbReference type="GO" id="GO:0009088">
    <property type="term" value="P:threonine biosynthetic process"/>
    <property type="evidence" value="ECO:0007669"/>
    <property type="project" value="TreeGrafter"/>
</dbReference>
<dbReference type="InterPro" id="IPR002575">
    <property type="entry name" value="Aminoglycoside_PTrfase"/>
</dbReference>
<dbReference type="PANTHER" id="PTHR21064">
    <property type="entry name" value="AMINOGLYCOSIDE PHOSPHOTRANSFERASE DOMAIN-CONTAINING PROTEIN-RELATED"/>
    <property type="match status" value="1"/>
</dbReference>
<evidence type="ECO:0000256" key="1">
    <source>
        <dbReference type="ARBA" id="ARBA00038240"/>
    </source>
</evidence>
<accession>A0A242N2H6</accession>
<evidence type="ECO:0000313" key="3">
    <source>
        <dbReference type="EMBL" id="OTP77875.1"/>
    </source>
</evidence>
<gene>
    <name evidence="3" type="ORF">PAMC26577_07075</name>
</gene>
<organism evidence="3 4">
    <name type="scientific">Caballeronia sordidicola</name>
    <name type="common">Burkholderia sordidicola</name>
    <dbReference type="NCBI Taxonomy" id="196367"/>
    <lineage>
        <taxon>Bacteria</taxon>
        <taxon>Pseudomonadati</taxon>
        <taxon>Pseudomonadota</taxon>
        <taxon>Betaproteobacteria</taxon>
        <taxon>Burkholderiales</taxon>
        <taxon>Burkholderiaceae</taxon>
        <taxon>Caballeronia</taxon>
    </lineage>
</organism>
<dbReference type="PANTHER" id="PTHR21064:SF6">
    <property type="entry name" value="AMINOGLYCOSIDE PHOSPHOTRANSFERASE DOMAIN-CONTAINING PROTEIN"/>
    <property type="match status" value="1"/>
</dbReference>
<feature type="domain" description="Aminoglycoside phosphotransferase" evidence="2">
    <location>
        <begin position="70"/>
        <end position="320"/>
    </location>
</feature>
<comment type="similarity">
    <text evidence="1">Belongs to the pseudomonas-type ThrB family.</text>
</comment>
<sequence>MSTGKPLKSIASDAPSADIAPLQFGVDGEQAERDWPLITREEVEAVLGRFPSIGPLAGLTWHSPRPFSAAVLITTANGNEFFVKRHHVKIRDVEGLAEEHAFIAHLASRGLPVADIIAMPDGATAVTQGEWTYEVHRAAGGADVYRKAMSWTPFADTSHAFAAGHMLARLHIAARDYAAPARAIRPLLSSFRALNESDLIGALDRWIDAQPLLVRALGARDWRSDVSEVILPWHARLAPFLPGLRPLWTHGDWHASNLLWTGSTPGAQVSTILDFGLSDRTCAVYDLAVAIERNAIEWLSAQDTRRVHLDHIDALLNGYESITPLSGDEYAALVALLPIVHAEFALSEVAYFHATLGSPENAEVAYDGYLLGHARWFSEPAGRALLDHLESRGRVSRSPD</sequence>
<name>A0A242N2H6_CABSO</name>
<keyword evidence="3" id="KW-0418">Kinase</keyword>
<dbReference type="GO" id="GO:0004413">
    <property type="term" value="F:homoserine kinase activity"/>
    <property type="evidence" value="ECO:0007669"/>
    <property type="project" value="TreeGrafter"/>
</dbReference>
<dbReference type="AlphaFoldDB" id="A0A242N2H6"/>
<dbReference type="Pfam" id="PF01636">
    <property type="entry name" value="APH"/>
    <property type="match status" value="1"/>
</dbReference>
<dbReference type="RefSeq" id="WP_062002330.1">
    <property type="nucleotide sequence ID" value="NZ_MSRG01000012.1"/>
</dbReference>
<dbReference type="EMBL" id="NBTZ01000027">
    <property type="protein sequence ID" value="OTP77875.1"/>
    <property type="molecule type" value="Genomic_DNA"/>
</dbReference>
<dbReference type="InterPro" id="IPR050249">
    <property type="entry name" value="Pseudomonas-type_ThrB"/>
</dbReference>
<evidence type="ECO:0000259" key="2">
    <source>
        <dbReference type="Pfam" id="PF01636"/>
    </source>
</evidence>
<evidence type="ECO:0000313" key="4">
    <source>
        <dbReference type="Proteomes" id="UP000195221"/>
    </source>
</evidence>
<comment type="caution">
    <text evidence="3">The sequence shown here is derived from an EMBL/GenBank/DDBJ whole genome shotgun (WGS) entry which is preliminary data.</text>
</comment>
<reference evidence="3 4" key="1">
    <citation type="submission" date="2017-03" db="EMBL/GenBank/DDBJ databases">
        <title>Genome analysis of strain PAMC 26577.</title>
        <authorList>
            <person name="Oh H.-M."/>
            <person name="Yang J.-A."/>
        </authorList>
    </citation>
    <scope>NUCLEOTIDE SEQUENCE [LARGE SCALE GENOMIC DNA]</scope>
    <source>
        <strain evidence="3 4">PAMC 26577</strain>
    </source>
</reference>
<dbReference type="SUPFAM" id="SSF56112">
    <property type="entry name" value="Protein kinase-like (PK-like)"/>
    <property type="match status" value="1"/>
</dbReference>
<proteinExistence type="inferred from homology"/>
<dbReference type="Gene3D" id="3.90.1200.10">
    <property type="match status" value="1"/>
</dbReference>
<dbReference type="Proteomes" id="UP000195221">
    <property type="component" value="Unassembled WGS sequence"/>
</dbReference>
<protein>
    <submittedName>
        <fullName evidence="3">Putative homoserine kinase type II, PnuC-associated, THI-regulated branch</fullName>
    </submittedName>
</protein>
<keyword evidence="3" id="KW-0808">Transferase</keyword>